<protein>
    <submittedName>
        <fullName evidence="4">Deoxyribodipyrimidine photo-lyase</fullName>
        <ecNumber evidence="4">4.1.99.3</ecNumber>
    </submittedName>
</protein>
<evidence type="ECO:0000259" key="3">
    <source>
        <dbReference type="PROSITE" id="PS51645"/>
    </source>
</evidence>
<name>A0ABW1XKC2_9ALTE</name>
<dbReference type="InterPro" id="IPR005101">
    <property type="entry name" value="Cryptochr/Photolyase_FAD-bd"/>
</dbReference>
<dbReference type="InterPro" id="IPR018394">
    <property type="entry name" value="DNA_photolyase_1_CS_C"/>
</dbReference>
<keyword evidence="5" id="KW-1185">Reference proteome</keyword>
<keyword evidence="2" id="KW-0157">Chromophore</keyword>
<comment type="caution">
    <text evidence="4">The sequence shown here is derived from an EMBL/GenBank/DDBJ whole genome shotgun (WGS) entry which is preliminary data.</text>
</comment>
<accession>A0ABW1XKC2</accession>
<dbReference type="InterPro" id="IPR002081">
    <property type="entry name" value="Cryptochrome/DNA_photolyase_1"/>
</dbReference>
<comment type="similarity">
    <text evidence="1">Belongs to the DNA photolyase class-1 family.</text>
</comment>
<dbReference type="EMBL" id="JBHSUS010000001">
    <property type="protein sequence ID" value="MFC6440415.1"/>
    <property type="molecule type" value="Genomic_DNA"/>
</dbReference>
<evidence type="ECO:0000256" key="2">
    <source>
        <dbReference type="ARBA" id="ARBA00022991"/>
    </source>
</evidence>
<dbReference type="Proteomes" id="UP001596364">
    <property type="component" value="Unassembled WGS sequence"/>
</dbReference>
<dbReference type="PANTHER" id="PTHR11455">
    <property type="entry name" value="CRYPTOCHROME"/>
    <property type="match status" value="1"/>
</dbReference>
<dbReference type="GO" id="GO:0003904">
    <property type="term" value="F:deoxyribodipyrimidine photo-lyase activity"/>
    <property type="evidence" value="ECO:0007669"/>
    <property type="project" value="UniProtKB-EC"/>
</dbReference>
<dbReference type="PROSITE" id="PS00394">
    <property type="entry name" value="DNA_PHOTOLYASES_1_1"/>
    <property type="match status" value="1"/>
</dbReference>
<evidence type="ECO:0000313" key="5">
    <source>
        <dbReference type="Proteomes" id="UP001596364"/>
    </source>
</evidence>
<dbReference type="NCBIfam" id="NF007955">
    <property type="entry name" value="PRK10674.1"/>
    <property type="match status" value="1"/>
</dbReference>
<dbReference type="InterPro" id="IPR006050">
    <property type="entry name" value="DNA_photolyase_N"/>
</dbReference>
<feature type="domain" description="Photolyase/cryptochrome alpha/beta" evidence="3">
    <location>
        <begin position="5"/>
        <end position="137"/>
    </location>
</feature>
<keyword evidence="4" id="KW-0456">Lyase</keyword>
<dbReference type="Pfam" id="PF03441">
    <property type="entry name" value="FAD_binding_7"/>
    <property type="match status" value="1"/>
</dbReference>
<dbReference type="PROSITE" id="PS51645">
    <property type="entry name" value="PHR_CRY_ALPHA_BETA"/>
    <property type="match status" value="1"/>
</dbReference>
<reference evidence="5" key="1">
    <citation type="journal article" date="2019" name="Int. J. Syst. Evol. Microbiol.">
        <title>The Global Catalogue of Microorganisms (GCM) 10K type strain sequencing project: providing services to taxonomists for standard genome sequencing and annotation.</title>
        <authorList>
            <consortium name="The Broad Institute Genomics Platform"/>
            <consortium name="The Broad Institute Genome Sequencing Center for Infectious Disease"/>
            <person name="Wu L."/>
            <person name="Ma J."/>
        </authorList>
    </citation>
    <scope>NUCLEOTIDE SEQUENCE [LARGE SCALE GENOMIC DNA]</scope>
    <source>
        <strain evidence="5">CGMCC 1.16031</strain>
    </source>
</reference>
<organism evidence="4 5">
    <name type="scientific">Pseudobowmanella zhangzhouensis</name>
    <dbReference type="NCBI Taxonomy" id="1537679"/>
    <lineage>
        <taxon>Bacteria</taxon>
        <taxon>Pseudomonadati</taxon>
        <taxon>Pseudomonadota</taxon>
        <taxon>Gammaproteobacteria</taxon>
        <taxon>Alteromonadales</taxon>
        <taxon>Alteromonadaceae</taxon>
    </lineage>
</organism>
<proteinExistence type="inferred from homology"/>
<dbReference type="RefSeq" id="WP_217350821.1">
    <property type="nucleotide sequence ID" value="NZ_JBHSUS010000001.1"/>
</dbReference>
<dbReference type="EC" id="4.1.99.3" evidence="4"/>
<sequence>MPSKPQSLMWFRADLRVADNPALHLAMQNGPVLAVFCATEKQWQQHDISPAKKALLVAQVRDLADSLAQLNVPLLVLDCPLFADIPDALAALVKQHDIQQLYYNHEYEVNEMGLSRQVTKRMKSLGVAVRSEHDQVLTVPGSIRTGSGEFYKVFTAFKKALYKAAPDILRPYYAAPDAQQKVDMNSDLQALDNLDVDNSWLERWPAGEQLAQQQLQRFVHEAIRDYKQTRDFPAQDNTSRLSAYQAVGALSTMQCLRAALAENNGELDSGNEGIVTWINELIWRDFYRHLLVAYPDLCKHKAFKSDTDRLPWKHDEDKFQRWCEGNTGYPIVDAAMRQMNQTGWMHNRLRMIVAMFLTKHLFIDWRWGERYFMQKLVDGDLASNNGGWQWSASTGCDAVPYFRIFNPVTQSERFDPKGDFIRNYVPEIAKFDAKKIHMPSADLAKRFGYPAPMVDHASAVAQTKAWFKELNASQQE</sequence>
<evidence type="ECO:0000256" key="1">
    <source>
        <dbReference type="ARBA" id="ARBA00005862"/>
    </source>
</evidence>
<dbReference type="PANTHER" id="PTHR11455:SF9">
    <property type="entry name" value="CRYPTOCHROME CIRCADIAN CLOCK 5 ISOFORM X1"/>
    <property type="match status" value="1"/>
</dbReference>
<evidence type="ECO:0000313" key="4">
    <source>
        <dbReference type="EMBL" id="MFC6440415.1"/>
    </source>
</evidence>
<dbReference type="Pfam" id="PF00875">
    <property type="entry name" value="DNA_photolyase"/>
    <property type="match status" value="1"/>
</dbReference>
<gene>
    <name evidence="4" type="primary">phrB</name>
    <name evidence="4" type="ORF">ACFP85_09670</name>
</gene>